<name>A0A0J9V759_FUSO4</name>
<evidence type="ECO:0000313" key="1">
    <source>
        <dbReference type="EMBL" id="KNB07018.1"/>
    </source>
</evidence>
<dbReference type="KEGG" id="fox:FOXG_19798"/>
<proteinExistence type="predicted"/>
<sequence length="178" mass="19874">MEDTMTNTANQSLTLIQHGRAVGHGYLELNFHYLGTRTSQSALPVQRQRHPHGVAADHVVYDRPVSKHCAILSRLDSRLAIHCLRMDPEASQYPTIIAVMHHLANGMLVFHLEALRIYAAHLEAHTASNQDSPYLIPRTFPISQLLLAHHLSTQSLISLPQTLTLLNFNLDQTTVAGH</sequence>
<dbReference type="RefSeq" id="XP_018245063.1">
    <property type="nucleotide sequence ID" value="XM_018400069.1"/>
</dbReference>
<gene>
    <name evidence="1" type="ORF">FOXG_19798</name>
</gene>
<reference evidence="1" key="1">
    <citation type="submission" date="2007-04" db="EMBL/GenBank/DDBJ databases">
        <authorList>
            <consortium name="The Broad Institute Genome Sequencing Platform"/>
            <person name="Birren B."/>
            <person name="Lander E."/>
            <person name="Galagan J."/>
            <person name="Nusbaum C."/>
            <person name="Devon K."/>
            <person name="Ma L.-J."/>
            <person name="Jaffe D."/>
            <person name="Butler J."/>
            <person name="Alvarez P."/>
            <person name="Gnerre S."/>
            <person name="Grabherr M."/>
            <person name="Kleber M."/>
            <person name="Mauceli E."/>
            <person name="Brockman W."/>
            <person name="MacCallum I.A."/>
            <person name="Young S."/>
            <person name="LaButti K."/>
            <person name="DeCaprio D."/>
            <person name="Crawford M."/>
            <person name="Koehrsen M."/>
            <person name="Engels R."/>
            <person name="Montgomery P."/>
            <person name="Pearson M."/>
            <person name="Howarth C."/>
            <person name="Larson L."/>
            <person name="White J."/>
            <person name="O'Leary S."/>
            <person name="Kodira C."/>
            <person name="Zeng Q."/>
            <person name="Yandava C."/>
            <person name="Alvarado L."/>
            <person name="Kistler C."/>
            <person name="Shim W.-B."/>
            <person name="Kang S."/>
            <person name="Woloshuk C."/>
        </authorList>
    </citation>
    <scope>NUCLEOTIDE SEQUENCE</scope>
    <source>
        <strain evidence="1">4287</strain>
    </source>
</reference>
<dbReference type="EMBL" id="DS231705">
    <property type="protein sequence ID" value="KNB07018.1"/>
    <property type="molecule type" value="Genomic_DNA"/>
</dbReference>
<dbReference type="OrthoDB" id="10337255at2759"/>
<accession>A0A0J9V759</accession>
<dbReference type="AlphaFoldDB" id="A0A0J9V759"/>
<reference evidence="1" key="2">
    <citation type="journal article" date="2010" name="Nature">
        <title>Comparative genomics reveals mobile pathogenicity chromosomes in Fusarium.</title>
        <authorList>
            <person name="Ma L.J."/>
            <person name="van der Does H.C."/>
            <person name="Borkovich K.A."/>
            <person name="Coleman J.J."/>
            <person name="Daboussi M.J."/>
            <person name="Di Pietro A."/>
            <person name="Dufresne M."/>
            <person name="Freitag M."/>
            <person name="Grabherr M."/>
            <person name="Henrissat B."/>
            <person name="Houterman P.M."/>
            <person name="Kang S."/>
            <person name="Shim W.B."/>
            <person name="Woloshuk C."/>
            <person name="Xie X."/>
            <person name="Xu J.R."/>
            <person name="Antoniw J."/>
            <person name="Baker S.E."/>
            <person name="Bluhm B.H."/>
            <person name="Breakspear A."/>
            <person name="Brown D.W."/>
            <person name="Butchko R.A."/>
            <person name="Chapman S."/>
            <person name="Coulson R."/>
            <person name="Coutinho P.M."/>
            <person name="Danchin E.G."/>
            <person name="Diener A."/>
            <person name="Gale L.R."/>
            <person name="Gardiner D.M."/>
            <person name="Goff S."/>
            <person name="Hammond-Kosack K.E."/>
            <person name="Hilburn K."/>
            <person name="Hua-Van A."/>
            <person name="Jonkers W."/>
            <person name="Kazan K."/>
            <person name="Kodira C.D."/>
            <person name="Koehrsen M."/>
            <person name="Kumar L."/>
            <person name="Lee Y.H."/>
            <person name="Li L."/>
            <person name="Manners J.M."/>
            <person name="Miranda-Saavedra D."/>
            <person name="Mukherjee M."/>
            <person name="Park G."/>
            <person name="Park J."/>
            <person name="Park S.Y."/>
            <person name="Proctor R.H."/>
            <person name="Regev A."/>
            <person name="Ruiz-Roldan M.C."/>
            <person name="Sain D."/>
            <person name="Sakthikumar S."/>
            <person name="Sykes S."/>
            <person name="Schwartz D.C."/>
            <person name="Turgeon B.G."/>
            <person name="Wapinski I."/>
            <person name="Yoder O."/>
            <person name="Young S."/>
            <person name="Zeng Q."/>
            <person name="Zhou S."/>
            <person name="Galagan J."/>
            <person name="Cuomo C.A."/>
            <person name="Kistler H.C."/>
            <person name="Rep M."/>
        </authorList>
    </citation>
    <scope>NUCLEOTIDE SEQUENCE [LARGE SCALE GENOMIC DNA]</scope>
    <source>
        <strain evidence="1">4287</strain>
    </source>
</reference>
<evidence type="ECO:0000313" key="2">
    <source>
        <dbReference type="Proteomes" id="UP000009097"/>
    </source>
</evidence>
<organism evidence="1 2">
    <name type="scientific">Fusarium oxysporum f. sp. lycopersici (strain 4287 / CBS 123668 / FGSC 9935 / NRRL 34936)</name>
    <name type="common">Fusarium vascular wilt of tomato</name>
    <dbReference type="NCBI Taxonomy" id="426428"/>
    <lineage>
        <taxon>Eukaryota</taxon>
        <taxon>Fungi</taxon>
        <taxon>Dikarya</taxon>
        <taxon>Ascomycota</taxon>
        <taxon>Pezizomycotina</taxon>
        <taxon>Sordariomycetes</taxon>
        <taxon>Hypocreomycetidae</taxon>
        <taxon>Hypocreales</taxon>
        <taxon>Nectriaceae</taxon>
        <taxon>Fusarium</taxon>
        <taxon>Fusarium oxysporum species complex</taxon>
    </lineage>
</organism>
<dbReference type="GeneID" id="28960504"/>
<protein>
    <submittedName>
        <fullName evidence="1">Uncharacterized protein</fullName>
    </submittedName>
</protein>
<dbReference type="Proteomes" id="UP000009097">
    <property type="component" value="Unassembled WGS sequence"/>
</dbReference>
<dbReference type="VEuPathDB" id="FungiDB:FOXG_19798"/>